<evidence type="ECO:0000313" key="1">
    <source>
        <dbReference type="EMBL" id="KAF6392494.1"/>
    </source>
</evidence>
<reference evidence="1 2" key="1">
    <citation type="journal article" date="2020" name="Nature">
        <title>Six reference-quality genomes reveal evolution of bat adaptations.</title>
        <authorList>
            <person name="Jebb D."/>
            <person name="Huang Z."/>
            <person name="Pippel M."/>
            <person name="Hughes G.M."/>
            <person name="Lavrichenko K."/>
            <person name="Devanna P."/>
            <person name="Winkler S."/>
            <person name="Jermiin L.S."/>
            <person name="Skirmuntt E.C."/>
            <person name="Katzourakis A."/>
            <person name="Burkitt-Gray L."/>
            <person name="Ray D.A."/>
            <person name="Sullivan K.A.M."/>
            <person name="Roscito J.G."/>
            <person name="Kirilenko B.M."/>
            <person name="Davalos L.M."/>
            <person name="Corthals A.P."/>
            <person name="Power M.L."/>
            <person name="Jones G."/>
            <person name="Ransome R.D."/>
            <person name="Dechmann D.K.N."/>
            <person name="Locatelli A.G."/>
            <person name="Puechmaille S.J."/>
            <person name="Fedrigo O."/>
            <person name="Jarvis E.D."/>
            <person name="Hiller M."/>
            <person name="Vernes S.C."/>
            <person name="Myers E.W."/>
            <person name="Teeling E.C."/>
        </authorList>
    </citation>
    <scope>NUCLEOTIDE SEQUENCE [LARGE SCALE GENOMIC DNA]</scope>
    <source>
        <strain evidence="1">MPipKuh1</strain>
        <tissue evidence="1">Flight muscle</tissue>
    </source>
</reference>
<sequence length="137" mass="15769">MHTVNYNPQPTVALLQVKSFKVYFFHCSSVCLPIMKKNNSPEPFPRGPFSEGMPRGQLPREDVQVLILKFEMGEVGIEIPFHSLKKAIECLSEGKKMDTLHKHTKYSLGFQFLNPRSPSHGLVRVYGPRWRMLNPEE</sequence>
<evidence type="ECO:0000313" key="2">
    <source>
        <dbReference type="Proteomes" id="UP000558488"/>
    </source>
</evidence>
<name>A0A7J8B1F5_PIPKU</name>
<keyword evidence="2" id="KW-1185">Reference proteome</keyword>
<comment type="caution">
    <text evidence="1">The sequence shown here is derived from an EMBL/GenBank/DDBJ whole genome shotgun (WGS) entry which is preliminary data.</text>
</comment>
<protein>
    <submittedName>
        <fullName evidence="1">Uncharacterized protein</fullName>
    </submittedName>
</protein>
<organism evidence="1 2">
    <name type="scientific">Pipistrellus kuhlii</name>
    <name type="common">Kuhl's pipistrelle</name>
    <dbReference type="NCBI Taxonomy" id="59472"/>
    <lineage>
        <taxon>Eukaryota</taxon>
        <taxon>Metazoa</taxon>
        <taxon>Chordata</taxon>
        <taxon>Craniata</taxon>
        <taxon>Vertebrata</taxon>
        <taxon>Euteleostomi</taxon>
        <taxon>Mammalia</taxon>
        <taxon>Eutheria</taxon>
        <taxon>Laurasiatheria</taxon>
        <taxon>Chiroptera</taxon>
        <taxon>Yangochiroptera</taxon>
        <taxon>Vespertilionidae</taxon>
        <taxon>Pipistrellus</taxon>
    </lineage>
</organism>
<dbReference type="AlphaFoldDB" id="A0A7J8B1F5"/>
<gene>
    <name evidence="1" type="ORF">mPipKuh1_007703</name>
</gene>
<accession>A0A7J8B1F5</accession>
<dbReference type="EMBL" id="JACAGB010000001">
    <property type="protein sequence ID" value="KAF6392494.1"/>
    <property type="molecule type" value="Genomic_DNA"/>
</dbReference>
<proteinExistence type="predicted"/>
<dbReference type="Proteomes" id="UP000558488">
    <property type="component" value="Unassembled WGS sequence"/>
</dbReference>